<feature type="compositionally biased region" description="Basic and acidic residues" evidence="1">
    <location>
        <begin position="32"/>
        <end position="47"/>
    </location>
</feature>
<gene>
    <name evidence="2" type="ORF">ABS361_19330</name>
</gene>
<dbReference type="EMBL" id="CP158568">
    <property type="protein sequence ID" value="XBY44169.1"/>
    <property type="molecule type" value="Genomic_DNA"/>
</dbReference>
<sequence>MEIGPNGGTWRLGAYGRRRIAAGRVGAVPPGAKREDERDEGSRDERRALVAPTRIAEPVEEPTRIVRFRSHAPFVAQLIASRDAHPDLRTRRRAEPAVAADAYERTRDRPSDLPAGYLVRTAL</sequence>
<feature type="region of interest" description="Disordered" evidence="1">
    <location>
        <begin position="23"/>
        <end position="47"/>
    </location>
</feature>
<evidence type="ECO:0000313" key="2">
    <source>
        <dbReference type="EMBL" id="XBY44169.1"/>
    </source>
</evidence>
<accession>A0AAU7XAU0</accession>
<proteinExistence type="predicted"/>
<evidence type="ECO:0000256" key="1">
    <source>
        <dbReference type="SAM" id="MobiDB-lite"/>
    </source>
</evidence>
<name>A0AAU7XAU0_9HYPH</name>
<protein>
    <submittedName>
        <fullName evidence="2">Uncharacterized protein</fullName>
    </submittedName>
</protein>
<dbReference type="KEGG" id="mflg:ABS361_19330"/>
<reference evidence="2" key="1">
    <citation type="submission" date="2024-06" db="EMBL/GenBank/DDBJ databases">
        <title>Methylostella associata gen. nov., sp. nov., a novel Ancalomicrobiaceae-affiliated facultatively methylotrophic bacteria that feed on methanotrophs of the genus Methylococcus.</title>
        <authorList>
            <person name="Saltykova V."/>
            <person name="Danilova O.V."/>
            <person name="Oshkin I.Y."/>
            <person name="Belova S.E."/>
            <person name="Pimenov N.V."/>
            <person name="Dedysh S.N."/>
        </authorList>
    </citation>
    <scope>NUCLEOTIDE SEQUENCE</scope>
    <source>
        <strain evidence="2">S20</strain>
    </source>
</reference>
<dbReference type="RefSeq" id="WP_407049263.1">
    <property type="nucleotide sequence ID" value="NZ_CP158568.1"/>
</dbReference>
<organism evidence="2">
    <name type="scientific">Methyloraptor flagellatus</name>
    <dbReference type="NCBI Taxonomy" id="3162530"/>
    <lineage>
        <taxon>Bacteria</taxon>
        <taxon>Pseudomonadati</taxon>
        <taxon>Pseudomonadota</taxon>
        <taxon>Alphaproteobacteria</taxon>
        <taxon>Hyphomicrobiales</taxon>
        <taxon>Ancalomicrobiaceae</taxon>
        <taxon>Methyloraptor</taxon>
    </lineage>
</organism>
<dbReference type="AlphaFoldDB" id="A0AAU7XAU0"/>